<sequence length="684" mass="69944">MARIAGSYSNDILRGSDETDYIWALPGWDDIDAGGGDDFVDGGDGRDVLTSSSGYDRLDGGADDDQIVLIGTGGAVTGDVGYDGLIIDLSMTSDRLEFNGESGHGIIGYGGANERHIFFHDTEWLRLSAGSANDRIKGTAGGDTISTGAGDDVVEGGAGRDIITNTGGHDRLHGGEGNDRFVLVEAGGTVFGGSGDDVLAIDLSASSDPVVFNGENGHAILGYQTTAERHLFFRHDGVEQIELTTGSGNDRIQGSALRDVIRTQAGNDVVDAGAGDDLIVDGRGANRLFGGDGNDGITTTLYSAEIDGGLGEDWMRIEERVRTSDATIDFAAGRAHTGMVFRSIEQASVALGSGNDTVIAGNLAYLVVYAGAGEDRLEGGAGGDWFNGEGGNDRIDGGGGNDTISTGIGNDVAFGGDGKDTLASDGGSDTLDGGAGDDWIRDATPGSGSLGDGSVMLGGAGNDSFIAYFRGEVDGGEGRDLLQLNLGALADATDFDAMRGATQTGLTFANVEDFSVSTGIRSDVLRGGDGNDAFHALGGNDLLEGRGGNDELRGYSDNDRLFGGDGEDFLSGGLHDDMLSGGNGADILVGGSGADTFLWSTESPGQGGIDRIRDFDTRGGDVIAFSSAAEDSTGIHDYASFIAASTETDSGVYVAFNGSDTHGLLIGGVSLAALSANDVIFDFV</sequence>
<comment type="subcellular location">
    <subcellularLocation>
        <location evidence="1">Secreted</location>
    </subcellularLocation>
</comment>
<dbReference type="RefSeq" id="WP_269282827.1">
    <property type="nucleotide sequence ID" value="NZ_JAPVOI010000004.1"/>
</dbReference>
<keyword evidence="4" id="KW-1185">Reference proteome</keyword>
<dbReference type="SUPFAM" id="SSF51120">
    <property type="entry name" value="beta-Roll"/>
    <property type="match status" value="5"/>
</dbReference>
<gene>
    <name evidence="3" type="ORF">O3W52_20910</name>
</gene>
<dbReference type="InterPro" id="IPR050557">
    <property type="entry name" value="RTX_toxin/Mannuronan_C5-epim"/>
</dbReference>
<evidence type="ECO:0000313" key="4">
    <source>
        <dbReference type="Proteomes" id="UP001079430"/>
    </source>
</evidence>
<evidence type="ECO:0000256" key="2">
    <source>
        <dbReference type="ARBA" id="ARBA00022525"/>
    </source>
</evidence>
<dbReference type="PROSITE" id="PS00330">
    <property type="entry name" value="HEMOLYSIN_CALCIUM"/>
    <property type="match status" value="4"/>
</dbReference>
<dbReference type="PANTHER" id="PTHR38340">
    <property type="entry name" value="S-LAYER PROTEIN"/>
    <property type="match status" value="1"/>
</dbReference>
<protein>
    <submittedName>
        <fullName evidence="3">Calcium-binding protein</fullName>
    </submittedName>
</protein>
<dbReference type="PRINTS" id="PR00313">
    <property type="entry name" value="CABNDNGRPT"/>
</dbReference>
<keyword evidence="2" id="KW-0964">Secreted</keyword>
<dbReference type="Pfam" id="PF00353">
    <property type="entry name" value="HemolysinCabind"/>
    <property type="match status" value="8"/>
</dbReference>
<proteinExistence type="predicted"/>
<accession>A0ABT4KKS6</accession>
<reference evidence="3" key="1">
    <citation type="submission" date="2022-10" db="EMBL/GenBank/DDBJ databases">
        <title>Whole genome sequencing of three plant growth promoting bacteria isolated from Vachellia tortilis subsp. raddiana in Morocco.</title>
        <authorList>
            <person name="Hnini M."/>
            <person name="Zouagui R."/>
            <person name="Zouagui H."/>
            <person name="Chemao Elfihri M.-W."/>
            <person name="Ibrahimi A."/>
            <person name="Sbabou L."/>
            <person name="Aurag J."/>
        </authorList>
    </citation>
    <scope>NUCLEOTIDE SEQUENCE</scope>
    <source>
        <strain evidence="3">LMR678</strain>
    </source>
</reference>
<organism evidence="3 4">
    <name type="scientific">Sinorhizobium psoraleae</name>
    <dbReference type="NCBI Taxonomy" id="520838"/>
    <lineage>
        <taxon>Bacteria</taxon>
        <taxon>Pseudomonadati</taxon>
        <taxon>Pseudomonadota</taxon>
        <taxon>Alphaproteobacteria</taxon>
        <taxon>Hyphomicrobiales</taxon>
        <taxon>Rhizobiaceae</taxon>
        <taxon>Sinorhizobium/Ensifer group</taxon>
        <taxon>Sinorhizobium</taxon>
    </lineage>
</organism>
<evidence type="ECO:0000313" key="3">
    <source>
        <dbReference type="EMBL" id="MCZ4092439.1"/>
    </source>
</evidence>
<dbReference type="EMBL" id="JAPVOI010000004">
    <property type="protein sequence ID" value="MCZ4092439.1"/>
    <property type="molecule type" value="Genomic_DNA"/>
</dbReference>
<comment type="caution">
    <text evidence="3">The sequence shown here is derived from an EMBL/GenBank/DDBJ whole genome shotgun (WGS) entry which is preliminary data.</text>
</comment>
<dbReference type="Gene3D" id="2.150.10.10">
    <property type="entry name" value="Serralysin-like metalloprotease, C-terminal"/>
    <property type="match status" value="4"/>
</dbReference>
<dbReference type="InterPro" id="IPR001343">
    <property type="entry name" value="Hemolysn_Ca-bd"/>
</dbReference>
<name>A0ABT4KKS6_9HYPH</name>
<dbReference type="PANTHER" id="PTHR38340:SF1">
    <property type="entry name" value="S-LAYER PROTEIN"/>
    <property type="match status" value="1"/>
</dbReference>
<dbReference type="InterPro" id="IPR018511">
    <property type="entry name" value="Hemolysin-typ_Ca-bd_CS"/>
</dbReference>
<evidence type="ECO:0000256" key="1">
    <source>
        <dbReference type="ARBA" id="ARBA00004613"/>
    </source>
</evidence>
<dbReference type="Proteomes" id="UP001079430">
    <property type="component" value="Unassembled WGS sequence"/>
</dbReference>
<dbReference type="InterPro" id="IPR011049">
    <property type="entry name" value="Serralysin-like_metalloprot_C"/>
</dbReference>
<dbReference type="NCBIfam" id="NF046115">
    <property type="entry name" value="Ca_rpt_SMc04171"/>
    <property type="match status" value="1"/>
</dbReference>